<sequence length="127" mass="14434">MKKISIFMFLLIVGSPLFSQSFFGSSANTLEISYPGLNINDEVATAVALTEVVNNTLLLSLLMEDPEVRTEILRELSRACTNLIYEAIEEIVALAIEIKPKITRMSHIERVYYLGYFQDIAVMMQYF</sequence>
<evidence type="ECO:0000313" key="3">
    <source>
        <dbReference type="Proteomes" id="UP000778951"/>
    </source>
</evidence>
<feature type="chain" id="PRO_5038110645" evidence="1">
    <location>
        <begin position="20"/>
        <end position="127"/>
    </location>
</feature>
<accession>A0A968GHT7</accession>
<comment type="caution">
    <text evidence="2">The sequence shown here is derived from an EMBL/GenBank/DDBJ whole genome shotgun (WGS) entry which is preliminary data.</text>
</comment>
<keyword evidence="3" id="KW-1185">Reference proteome</keyword>
<keyword evidence="1" id="KW-0732">Signal</keyword>
<gene>
    <name evidence="2" type="ORF">HCT48_03545</name>
</gene>
<dbReference type="RefSeq" id="WP_167695381.1">
    <property type="nucleotide sequence ID" value="NZ_CP118181.1"/>
</dbReference>
<evidence type="ECO:0000313" key="2">
    <source>
        <dbReference type="EMBL" id="NIZ69287.1"/>
    </source>
</evidence>
<dbReference type="AlphaFoldDB" id="A0A968GHT7"/>
<organism evidence="2 3">
    <name type="scientific">Entomospira culicis</name>
    <dbReference type="NCBI Taxonomy" id="2719989"/>
    <lineage>
        <taxon>Bacteria</taxon>
        <taxon>Pseudomonadati</taxon>
        <taxon>Spirochaetota</taxon>
        <taxon>Spirochaetia</taxon>
        <taxon>Spirochaetales</taxon>
        <taxon>Spirochaetaceae</taxon>
        <taxon>Entomospira</taxon>
    </lineage>
</organism>
<reference evidence="2" key="1">
    <citation type="submission" date="2020-03" db="EMBL/GenBank/DDBJ databases">
        <title>Spirochaetal bacteria isolated from arthropods constitute a novel genus Entomospira genus novum within the order Spirochaetales.</title>
        <authorList>
            <person name="Grana-Miraglia L."/>
            <person name="Sikutova S."/>
            <person name="Fingerle V."/>
            <person name="Sing A."/>
            <person name="Castillo-Ramirez S."/>
            <person name="Margos G."/>
            <person name="Rudolf I."/>
        </authorList>
    </citation>
    <scope>NUCLEOTIDE SEQUENCE</scope>
    <source>
        <strain evidence="2">BR149</strain>
    </source>
</reference>
<evidence type="ECO:0000256" key="1">
    <source>
        <dbReference type="SAM" id="SignalP"/>
    </source>
</evidence>
<feature type="signal peptide" evidence="1">
    <location>
        <begin position="1"/>
        <end position="19"/>
    </location>
</feature>
<dbReference type="EMBL" id="JAATLM010000001">
    <property type="protein sequence ID" value="NIZ69287.1"/>
    <property type="molecule type" value="Genomic_DNA"/>
</dbReference>
<protein>
    <submittedName>
        <fullName evidence="2">Uncharacterized protein</fullName>
    </submittedName>
</protein>
<proteinExistence type="predicted"/>
<name>A0A968GHT7_9SPIO</name>
<dbReference type="Proteomes" id="UP000778951">
    <property type="component" value="Unassembled WGS sequence"/>
</dbReference>